<dbReference type="AlphaFoldDB" id="A0A1U7EVI4"/>
<reference evidence="1 2" key="1">
    <citation type="journal article" date="2005" name="Genome Res.">
        <title>Living with two extremes: conclusions from the genome sequence of Natronomonas pharaonis.</title>
        <authorList>
            <person name="Falb M."/>
            <person name="Pfeiffer F."/>
            <person name="Palm P."/>
            <person name="Rodewald K."/>
            <person name="Hickmann V."/>
            <person name="Tittor J."/>
            <person name="Oesterhelt D."/>
        </authorList>
    </citation>
    <scope>NUCLEOTIDE SEQUENCE [LARGE SCALE GENOMIC DNA]</scope>
    <source>
        <strain evidence="2">ATCC 35678 / DSM 2160 / CIP 103997 / JCM 8858 / NBRC 14720 / NCIMB 2260 / Gabara</strain>
    </source>
</reference>
<dbReference type="EnsemblBacteria" id="CAI49028">
    <property type="protein sequence ID" value="CAI49028"/>
    <property type="gene ID" value="NP_1874A"/>
</dbReference>
<dbReference type="GeneID" id="3701285"/>
<dbReference type="HOGENOM" id="CLU_827986_0_0_2"/>
<dbReference type="EMBL" id="CR936257">
    <property type="protein sequence ID" value="CAI49028.1"/>
    <property type="molecule type" value="Genomic_DNA"/>
</dbReference>
<sequence length="334" mass="36607">MADNEPTQHGDSETPTITRRRLLAAGGGGALAAAGGGVVYNTQLGYGRFTGTNLRKQDLDPVVTERLDPTFDETLGEGHIRTDDAALVADGDRLPFDADRDAVASVDRHIAANDRLLALWEDLAALDRGEFTIESSTPSAFFDRIAGATARPETVTAIRGRWDQTVDVDLVERFAATDPADPRALVDGLADAFERHTDYDIPRYLAGAIEDNVLFGAVDLRSRFEAAVDFESLLADDPRIFCWELTYRAIEALHAVEAAEQTLPVAACYVSDRRHKHVYTGVVSAVRDEGTLVLPMTFLDYTAVLLDDTPGFSRLFGDGLAAYDRDHRADEIYW</sequence>
<evidence type="ECO:0000313" key="2">
    <source>
        <dbReference type="Proteomes" id="UP000002698"/>
    </source>
</evidence>
<proteinExistence type="predicted"/>
<dbReference type="OrthoDB" id="234780at2157"/>
<protein>
    <submittedName>
        <fullName evidence="1">Uncharacterized protein</fullName>
    </submittedName>
</protein>
<dbReference type="Proteomes" id="UP000002698">
    <property type="component" value="Chromosome"/>
</dbReference>
<dbReference type="RefSeq" id="WP_011322660.1">
    <property type="nucleotide sequence ID" value="NC_007426.1"/>
</dbReference>
<evidence type="ECO:0000313" key="1">
    <source>
        <dbReference type="EMBL" id="CAI49028.1"/>
    </source>
</evidence>
<dbReference type="eggNOG" id="arCOG13694">
    <property type="taxonomic scope" value="Archaea"/>
</dbReference>
<dbReference type="KEGG" id="nph:NP_1874A"/>
<name>A0A1U7EVI4_NATPD</name>
<gene>
    <name evidence="1" type="ordered locus">NP_1874A</name>
</gene>
<keyword evidence="2" id="KW-1185">Reference proteome</keyword>
<dbReference type="PROSITE" id="PS51318">
    <property type="entry name" value="TAT"/>
    <property type="match status" value="1"/>
</dbReference>
<accession>A0A1U7EVI4</accession>
<dbReference type="InterPro" id="IPR006311">
    <property type="entry name" value="TAT_signal"/>
</dbReference>
<dbReference type="STRING" id="348780.NP_1874A"/>
<organism evidence="1 2">
    <name type="scientific">Natronomonas pharaonis (strain ATCC 35678 / DSM 2160 / CIP 103997 / JCM 8858 / NBRC 14720 / NCIMB 2260 / Gabara)</name>
    <name type="common">Halobacterium pharaonis</name>
    <dbReference type="NCBI Taxonomy" id="348780"/>
    <lineage>
        <taxon>Archaea</taxon>
        <taxon>Methanobacteriati</taxon>
        <taxon>Methanobacteriota</taxon>
        <taxon>Stenosarchaea group</taxon>
        <taxon>Halobacteria</taxon>
        <taxon>Halobacteriales</taxon>
        <taxon>Natronomonadaceae</taxon>
        <taxon>Natronomonas</taxon>
    </lineage>
</organism>